<evidence type="ECO:0000256" key="12">
    <source>
        <dbReference type="ARBA" id="ARBA00023015"/>
    </source>
</evidence>
<evidence type="ECO:0000256" key="1">
    <source>
        <dbReference type="ARBA" id="ARBA00004123"/>
    </source>
</evidence>
<keyword evidence="9" id="KW-0949">S-adenosyl-L-methionine</keyword>
<dbReference type="PANTHER" id="PTHR46167:SF1">
    <property type="entry name" value="N-LYSINE METHYLTRANSFERASE KMT5A"/>
    <property type="match status" value="1"/>
</dbReference>
<dbReference type="CDD" id="cd10528">
    <property type="entry name" value="SET_SETD8"/>
    <property type="match status" value="1"/>
</dbReference>
<dbReference type="GO" id="GO:0005700">
    <property type="term" value="C:polytene chromosome"/>
    <property type="evidence" value="ECO:0007669"/>
    <property type="project" value="TreeGrafter"/>
</dbReference>
<dbReference type="InterPro" id="IPR016858">
    <property type="entry name" value="KMT5A-like"/>
</dbReference>
<evidence type="ECO:0000256" key="3">
    <source>
        <dbReference type="ARBA" id="ARBA00012187"/>
    </source>
</evidence>
<dbReference type="Gene3D" id="2.170.270.10">
    <property type="entry name" value="SET domain"/>
    <property type="match status" value="1"/>
</dbReference>
<evidence type="ECO:0000256" key="16">
    <source>
        <dbReference type="ARBA" id="ARBA00047784"/>
    </source>
</evidence>
<keyword evidence="14" id="KW-0539">Nucleus</keyword>
<evidence type="ECO:0000259" key="19">
    <source>
        <dbReference type="PROSITE" id="PS50280"/>
    </source>
</evidence>
<dbReference type="PIRSF" id="PIRSF027717">
    <property type="entry name" value="Histone_H4-K20_mtfrase"/>
    <property type="match status" value="1"/>
</dbReference>
<evidence type="ECO:0000256" key="8">
    <source>
        <dbReference type="ARBA" id="ARBA00022679"/>
    </source>
</evidence>
<evidence type="ECO:0000256" key="18">
    <source>
        <dbReference type="SAM" id="MobiDB-lite"/>
    </source>
</evidence>
<keyword evidence="10" id="KW-0498">Mitosis</keyword>
<keyword evidence="7" id="KW-0132">Cell division</keyword>
<dbReference type="GO" id="GO:0032259">
    <property type="term" value="P:methylation"/>
    <property type="evidence" value="ECO:0007669"/>
    <property type="project" value="UniProtKB-KW"/>
</dbReference>
<evidence type="ECO:0000256" key="17">
    <source>
        <dbReference type="ARBA" id="ARBA00048985"/>
    </source>
</evidence>
<dbReference type="GeneID" id="103188010"/>
<feature type="compositionally biased region" description="Polar residues" evidence="18">
    <location>
        <begin position="125"/>
        <end position="136"/>
    </location>
</feature>
<dbReference type="EC" id="2.1.1.361" evidence="3"/>
<comment type="subcellular location">
    <subcellularLocation>
        <location evidence="2">Chromosome</location>
    </subcellularLocation>
    <subcellularLocation>
        <location evidence="1">Nucleus</location>
    </subcellularLocation>
</comment>
<dbReference type="InterPro" id="IPR001214">
    <property type="entry name" value="SET_dom"/>
</dbReference>
<accession>V9KR14</accession>
<evidence type="ECO:0000256" key="4">
    <source>
        <dbReference type="ARBA" id="ARBA00022454"/>
    </source>
</evidence>
<comment type="catalytic activity">
    <reaction evidence="16">
        <text>L-lysyl(20)-[histone H4] + S-adenosyl-L-methionine = N(6)-methyl-L-lysyl(20)-[histone H4] + S-adenosyl-L-homocysteine + H(+)</text>
        <dbReference type="Rhea" id="RHEA:60344"/>
        <dbReference type="Rhea" id="RHEA-COMP:15554"/>
        <dbReference type="Rhea" id="RHEA-COMP:15555"/>
        <dbReference type="ChEBI" id="CHEBI:15378"/>
        <dbReference type="ChEBI" id="CHEBI:29969"/>
        <dbReference type="ChEBI" id="CHEBI:57856"/>
        <dbReference type="ChEBI" id="CHEBI:59789"/>
        <dbReference type="ChEBI" id="CHEBI:61929"/>
        <dbReference type="EC" id="2.1.1.361"/>
    </reaction>
</comment>
<dbReference type="InterPro" id="IPR051760">
    <property type="entry name" value="KMT5A"/>
</dbReference>
<keyword evidence="11" id="KW-0156">Chromatin regulator</keyword>
<evidence type="ECO:0000313" key="20">
    <source>
        <dbReference type="EMBL" id="AFP00786.1"/>
    </source>
</evidence>
<evidence type="ECO:0000256" key="7">
    <source>
        <dbReference type="ARBA" id="ARBA00022618"/>
    </source>
</evidence>
<evidence type="ECO:0000256" key="15">
    <source>
        <dbReference type="ARBA" id="ARBA00023306"/>
    </source>
</evidence>
<keyword evidence="12" id="KW-0805">Transcription regulation</keyword>
<evidence type="ECO:0000256" key="6">
    <source>
        <dbReference type="ARBA" id="ARBA00022603"/>
    </source>
</evidence>
<dbReference type="FunFam" id="2.170.270.10:FF:000021">
    <property type="entry name" value="Histone-lysine N-methyltransferase"/>
    <property type="match status" value="1"/>
</dbReference>
<keyword evidence="4" id="KW-0158">Chromosome</keyword>
<feature type="region of interest" description="Disordered" evidence="18">
    <location>
        <begin position="1"/>
        <end position="31"/>
    </location>
</feature>
<evidence type="ECO:0000256" key="5">
    <source>
        <dbReference type="ARBA" id="ARBA00022491"/>
    </source>
</evidence>
<dbReference type="KEGG" id="cmk:103188010"/>
<dbReference type="RefSeq" id="XP_007905989.1">
    <property type="nucleotide sequence ID" value="XM_007907798.2"/>
</dbReference>
<dbReference type="OrthoDB" id="5560686at2759"/>
<dbReference type="PROSITE" id="PS51571">
    <property type="entry name" value="SAM_MT43_PR_SET"/>
    <property type="match status" value="1"/>
</dbReference>
<feature type="region of interest" description="Disordered" evidence="18">
    <location>
        <begin position="66"/>
        <end position="147"/>
    </location>
</feature>
<dbReference type="InterPro" id="IPR046341">
    <property type="entry name" value="SET_dom_sf"/>
</dbReference>
<dbReference type="GO" id="GO:0006357">
    <property type="term" value="P:regulation of transcription by RNA polymerase II"/>
    <property type="evidence" value="ECO:0007669"/>
    <property type="project" value="TreeGrafter"/>
</dbReference>
<feature type="domain" description="SET" evidence="19">
    <location>
        <begin position="200"/>
        <end position="321"/>
    </location>
</feature>
<evidence type="ECO:0000256" key="2">
    <source>
        <dbReference type="ARBA" id="ARBA00004286"/>
    </source>
</evidence>
<keyword evidence="15" id="KW-0131">Cell cycle</keyword>
<reference evidence="20" key="1">
    <citation type="journal article" date="2014" name="Nature">
        <title>Elephant shark genome provides unique insights into gnathostome evolution.</title>
        <authorList>
            <consortium name="International Elephant Shark Genome Sequencing Consortium"/>
            <person name="Venkatesh B."/>
            <person name="Lee A.P."/>
            <person name="Ravi V."/>
            <person name="Maurya A.K."/>
            <person name="Lian M.M."/>
            <person name="Swann J.B."/>
            <person name="Ohta Y."/>
            <person name="Flajnik M.F."/>
            <person name="Sutoh Y."/>
            <person name="Kasahara M."/>
            <person name="Hoon S."/>
            <person name="Gangu V."/>
            <person name="Roy S.W."/>
            <person name="Irimia M."/>
            <person name="Korzh V."/>
            <person name="Kondrychyn I."/>
            <person name="Lim Z.W."/>
            <person name="Tay B.H."/>
            <person name="Tohari S."/>
            <person name="Kong K.W."/>
            <person name="Ho S."/>
            <person name="Lorente-Galdos B."/>
            <person name="Quilez J."/>
            <person name="Marques-Bonet T."/>
            <person name="Raney B.J."/>
            <person name="Ingham P.W."/>
            <person name="Tay A."/>
            <person name="Hillier L.W."/>
            <person name="Minx P."/>
            <person name="Boehm T."/>
            <person name="Wilson R.K."/>
            <person name="Brenner S."/>
            <person name="Warren W.C."/>
        </authorList>
    </citation>
    <scope>NUCLEOTIDE SEQUENCE</scope>
    <source>
        <tissue evidence="20">Ovary</tissue>
    </source>
</reference>
<protein>
    <recommendedName>
        <fullName evidence="3">[histone H4]-lysine(20) N-methyltransferase</fullName>
        <ecNumber evidence="3">2.1.1.361</ecNumber>
    </recommendedName>
</protein>
<keyword evidence="6 20" id="KW-0489">Methyltransferase</keyword>
<organism evidence="20">
    <name type="scientific">Callorhinchus milii</name>
    <name type="common">Ghost shark</name>
    <dbReference type="NCBI Taxonomy" id="7868"/>
    <lineage>
        <taxon>Eukaryota</taxon>
        <taxon>Metazoa</taxon>
        <taxon>Chordata</taxon>
        <taxon>Craniata</taxon>
        <taxon>Vertebrata</taxon>
        <taxon>Chondrichthyes</taxon>
        <taxon>Holocephali</taxon>
        <taxon>Chimaeriformes</taxon>
        <taxon>Callorhinchidae</taxon>
        <taxon>Callorhinchus</taxon>
    </lineage>
</organism>
<dbReference type="SMART" id="SM00317">
    <property type="entry name" value="SET"/>
    <property type="match status" value="1"/>
</dbReference>
<feature type="compositionally biased region" description="Basic and acidic residues" evidence="18">
    <location>
        <begin position="97"/>
        <end position="121"/>
    </location>
</feature>
<evidence type="ECO:0000256" key="13">
    <source>
        <dbReference type="ARBA" id="ARBA00023163"/>
    </source>
</evidence>
<dbReference type="GO" id="GO:0043516">
    <property type="term" value="P:regulation of DNA damage response, signal transduction by p53 class mediator"/>
    <property type="evidence" value="ECO:0007669"/>
    <property type="project" value="TreeGrafter"/>
</dbReference>
<dbReference type="EMBL" id="JW868268">
    <property type="protein sequence ID" value="AFP00786.1"/>
    <property type="molecule type" value="mRNA"/>
</dbReference>
<keyword evidence="8 20" id="KW-0808">Transferase</keyword>
<keyword evidence="13" id="KW-0804">Transcription</keyword>
<dbReference type="AlphaFoldDB" id="V9KR14"/>
<dbReference type="SUPFAM" id="SSF82199">
    <property type="entry name" value="SET domain"/>
    <property type="match status" value="1"/>
</dbReference>
<evidence type="ECO:0000256" key="9">
    <source>
        <dbReference type="ARBA" id="ARBA00022691"/>
    </source>
</evidence>
<dbReference type="InterPro" id="IPR047266">
    <property type="entry name" value="KMT5A-like_SET"/>
</dbReference>
<evidence type="ECO:0000256" key="14">
    <source>
        <dbReference type="ARBA" id="ARBA00023242"/>
    </source>
</evidence>
<evidence type="ECO:0000256" key="10">
    <source>
        <dbReference type="ARBA" id="ARBA00022776"/>
    </source>
</evidence>
<comment type="catalytic activity">
    <reaction evidence="17">
        <text>L-lysyl-[protein] + S-adenosyl-L-methionine = N(6)-methyl-L-lysyl-[protein] + S-adenosyl-L-homocysteine + H(+)</text>
        <dbReference type="Rhea" id="RHEA:51736"/>
        <dbReference type="Rhea" id="RHEA-COMP:9752"/>
        <dbReference type="Rhea" id="RHEA-COMP:13053"/>
        <dbReference type="ChEBI" id="CHEBI:15378"/>
        <dbReference type="ChEBI" id="CHEBI:29969"/>
        <dbReference type="ChEBI" id="CHEBI:57856"/>
        <dbReference type="ChEBI" id="CHEBI:59789"/>
        <dbReference type="ChEBI" id="CHEBI:61929"/>
    </reaction>
</comment>
<dbReference type="GO" id="GO:0051301">
    <property type="term" value="P:cell division"/>
    <property type="evidence" value="ECO:0007669"/>
    <property type="project" value="UniProtKB-KW"/>
</dbReference>
<evidence type="ECO:0000256" key="11">
    <source>
        <dbReference type="ARBA" id="ARBA00022853"/>
    </source>
</evidence>
<dbReference type="PROSITE" id="PS50280">
    <property type="entry name" value="SET"/>
    <property type="match status" value="1"/>
</dbReference>
<dbReference type="GO" id="GO:0005634">
    <property type="term" value="C:nucleus"/>
    <property type="evidence" value="ECO:0007669"/>
    <property type="project" value="UniProtKB-SubCell"/>
</dbReference>
<proteinExistence type="evidence at transcript level"/>
<dbReference type="PANTHER" id="PTHR46167">
    <property type="entry name" value="N-LYSINE METHYLTRANSFERASE KMT5A"/>
    <property type="match status" value="1"/>
</dbReference>
<dbReference type="GO" id="GO:0140944">
    <property type="term" value="F:histone H4K20 monomethyltransferase activity"/>
    <property type="evidence" value="ECO:0007669"/>
    <property type="project" value="UniProtKB-EC"/>
</dbReference>
<keyword evidence="5" id="KW-0678">Repressor</keyword>
<name>V9KR14_CALMI</name>
<sequence length="336" mass="37687">MGRPVAAVCPRKRRQRLAMSGENVPDKSSILPFLSPFKAPSSRTPLQDENSVPSYIAVINKGKHAVKQEQQTVERAKQSSQPSLSKLAKSHKGTAKKNYELRGRGAESVDDAAHGHREPGKKATSKVQLTNGSSAKINGKYGPRKNYKRTTNKWVKSPVSQNHKVTDFFPIRRSSRKCIGQLKSENKKIIDELILNGKEEGMEVGQIDGKGRGVKATQDFKRGEFVVEYHGDLIEFTDAKKREAQYAQDPSTGCYMYYFRHLSKTYCVDATKETARLGRLINHSKNGNCQTKLHDIAGRPHLILVALRDIKNGEELLYDYGDRSRASVAAHPWLKR</sequence>
<dbReference type="Pfam" id="PF00856">
    <property type="entry name" value="SET"/>
    <property type="match status" value="1"/>
</dbReference>